<sequence>MSAVDVVRSWVPPVRCVALDYGGVLDVRPQPGRWAMSPEFVPPGYEGFLAMVFRPRSRDARRVGGSFPVDPECADAVRDLHELGLGLVVASNTRPGQSRHHQLAVAGVRGLLREVLHSHELGVAKPDHKFFEAVVAAAGCPASEVCYVGDRVRTDVVPAVAAGMRAVLVAPSGQSSETPDRWRGASGGVPDSAAVISHMRELPALLARTAAA</sequence>
<evidence type="ECO:0000313" key="3">
    <source>
        <dbReference type="Proteomes" id="UP001501710"/>
    </source>
</evidence>
<dbReference type="PANTHER" id="PTHR43316">
    <property type="entry name" value="HYDROLASE, HALOACID DELAHOGENASE-RELATED"/>
    <property type="match status" value="1"/>
</dbReference>
<evidence type="ECO:0000313" key="2">
    <source>
        <dbReference type="EMBL" id="GAA4242336.1"/>
    </source>
</evidence>
<name>A0ABP8CR51_9ACTN</name>
<dbReference type="InterPro" id="IPR051540">
    <property type="entry name" value="S-2-haloacid_dehalogenase"/>
</dbReference>
<protein>
    <recommendedName>
        <fullName evidence="4">HAD family hydrolase</fullName>
    </recommendedName>
</protein>
<dbReference type="EMBL" id="BAABAS010000031">
    <property type="protein sequence ID" value="GAA4242336.1"/>
    <property type="molecule type" value="Genomic_DNA"/>
</dbReference>
<dbReference type="PANTHER" id="PTHR43316:SF3">
    <property type="entry name" value="HALOACID DEHALOGENASE, TYPE II (AFU_ORTHOLOGUE AFUA_2G07750)-RELATED"/>
    <property type="match status" value="1"/>
</dbReference>
<accession>A0ABP8CR51</accession>
<dbReference type="Pfam" id="PF00702">
    <property type="entry name" value="Hydrolase"/>
    <property type="match status" value="1"/>
</dbReference>
<keyword evidence="3" id="KW-1185">Reference proteome</keyword>
<reference evidence="3" key="1">
    <citation type="journal article" date="2019" name="Int. J. Syst. Evol. Microbiol.">
        <title>The Global Catalogue of Microorganisms (GCM) 10K type strain sequencing project: providing services to taxonomists for standard genome sequencing and annotation.</title>
        <authorList>
            <consortium name="The Broad Institute Genomics Platform"/>
            <consortium name="The Broad Institute Genome Sequencing Center for Infectious Disease"/>
            <person name="Wu L."/>
            <person name="Ma J."/>
        </authorList>
    </citation>
    <scope>NUCLEOTIDE SEQUENCE [LARGE SCALE GENOMIC DNA]</scope>
    <source>
        <strain evidence="3">JCM 17440</strain>
    </source>
</reference>
<dbReference type="SUPFAM" id="SSF56784">
    <property type="entry name" value="HAD-like"/>
    <property type="match status" value="1"/>
</dbReference>
<proteinExistence type="predicted"/>
<keyword evidence="1" id="KW-0378">Hydrolase</keyword>
<dbReference type="Gene3D" id="3.40.50.1000">
    <property type="entry name" value="HAD superfamily/HAD-like"/>
    <property type="match status" value="1"/>
</dbReference>
<evidence type="ECO:0000256" key="1">
    <source>
        <dbReference type="ARBA" id="ARBA00022801"/>
    </source>
</evidence>
<gene>
    <name evidence="2" type="ORF">GCM10022254_74980</name>
</gene>
<comment type="caution">
    <text evidence="2">The sequence shown here is derived from an EMBL/GenBank/DDBJ whole genome shotgun (WGS) entry which is preliminary data.</text>
</comment>
<dbReference type="InterPro" id="IPR036412">
    <property type="entry name" value="HAD-like_sf"/>
</dbReference>
<organism evidence="2 3">
    <name type="scientific">Actinomadura meridiana</name>
    <dbReference type="NCBI Taxonomy" id="559626"/>
    <lineage>
        <taxon>Bacteria</taxon>
        <taxon>Bacillati</taxon>
        <taxon>Actinomycetota</taxon>
        <taxon>Actinomycetes</taxon>
        <taxon>Streptosporangiales</taxon>
        <taxon>Thermomonosporaceae</taxon>
        <taxon>Actinomadura</taxon>
    </lineage>
</organism>
<dbReference type="Proteomes" id="UP001501710">
    <property type="component" value="Unassembled WGS sequence"/>
</dbReference>
<dbReference type="InterPro" id="IPR023214">
    <property type="entry name" value="HAD_sf"/>
</dbReference>
<evidence type="ECO:0008006" key="4">
    <source>
        <dbReference type="Google" id="ProtNLM"/>
    </source>
</evidence>